<evidence type="ECO:0000313" key="3">
    <source>
        <dbReference type="Proteomes" id="UP000784294"/>
    </source>
</evidence>
<evidence type="ECO:0000313" key="2">
    <source>
        <dbReference type="EMBL" id="VEL29624.1"/>
    </source>
</evidence>
<dbReference type="Proteomes" id="UP000784294">
    <property type="component" value="Unassembled WGS sequence"/>
</dbReference>
<accession>A0A3S5A778</accession>
<keyword evidence="3" id="KW-1185">Reference proteome</keyword>
<sequence length="266" mass="28902">MVSPLPGKYELGKARPPALQGYTSTSIRRPFSLANPPTLTPIWTGPRPLHGKRAQRPSAFRETMLARLHTEASPILTARQPGSQPLRNRRPSLAYQSARGKPMLGQGCAFKTHLAAGRAQRADSEWRALALALGMGGTFGFLSRSGRPQKLPLKLCLVRRHLVVNCRNGPEKGQRSYAAKDACPELTELPTEAPVAKRTFGSRDLSFAPTCCYTIYFLHGPDQGKARTQSPTTRNYAVDFPAFGEIAGVSTAGVQWLSLALGEPPS</sequence>
<gene>
    <name evidence="2" type="ORF">PXEA_LOCUS23064</name>
</gene>
<name>A0A3S5A778_9PLAT</name>
<organism evidence="2 3">
    <name type="scientific">Protopolystoma xenopodis</name>
    <dbReference type="NCBI Taxonomy" id="117903"/>
    <lineage>
        <taxon>Eukaryota</taxon>
        <taxon>Metazoa</taxon>
        <taxon>Spiralia</taxon>
        <taxon>Lophotrochozoa</taxon>
        <taxon>Platyhelminthes</taxon>
        <taxon>Monogenea</taxon>
        <taxon>Polyopisthocotylea</taxon>
        <taxon>Polystomatidea</taxon>
        <taxon>Polystomatidae</taxon>
        <taxon>Protopolystoma</taxon>
    </lineage>
</organism>
<evidence type="ECO:0000256" key="1">
    <source>
        <dbReference type="SAM" id="MobiDB-lite"/>
    </source>
</evidence>
<dbReference type="AlphaFoldDB" id="A0A3S5A778"/>
<protein>
    <submittedName>
        <fullName evidence="2">Uncharacterized protein</fullName>
    </submittedName>
</protein>
<comment type="caution">
    <text evidence="2">The sequence shown here is derived from an EMBL/GenBank/DDBJ whole genome shotgun (WGS) entry which is preliminary data.</text>
</comment>
<dbReference type="EMBL" id="CAAALY010104809">
    <property type="protein sequence ID" value="VEL29624.1"/>
    <property type="molecule type" value="Genomic_DNA"/>
</dbReference>
<reference evidence="2" key="1">
    <citation type="submission" date="2018-11" db="EMBL/GenBank/DDBJ databases">
        <authorList>
            <consortium name="Pathogen Informatics"/>
        </authorList>
    </citation>
    <scope>NUCLEOTIDE SEQUENCE</scope>
</reference>
<proteinExistence type="predicted"/>
<feature type="region of interest" description="Disordered" evidence="1">
    <location>
        <begin position="1"/>
        <end position="23"/>
    </location>
</feature>